<keyword evidence="2" id="KW-1185">Reference proteome</keyword>
<organism evidence="1 2">
    <name type="scientific">Agrobacterium cavarae</name>
    <dbReference type="NCBI Taxonomy" id="2528239"/>
    <lineage>
        <taxon>Bacteria</taxon>
        <taxon>Pseudomonadati</taxon>
        <taxon>Pseudomonadota</taxon>
        <taxon>Alphaproteobacteria</taxon>
        <taxon>Hyphomicrobiales</taxon>
        <taxon>Rhizobiaceae</taxon>
        <taxon>Rhizobium/Agrobacterium group</taxon>
        <taxon>Agrobacterium</taxon>
    </lineage>
</organism>
<evidence type="ECO:0000313" key="2">
    <source>
        <dbReference type="Proteomes" id="UP000294239"/>
    </source>
</evidence>
<accession>A0ABY1YEP8</accession>
<reference evidence="1 2" key="1">
    <citation type="submission" date="2019-02" db="EMBL/GenBank/DDBJ databases">
        <title>Current taxonomic status of genus Agrobacterium and description of Agrobacterium cavarae sp. nov. isolated from maize roots.</title>
        <authorList>
            <person name="Flores-Felix J.D."/>
            <person name="Menendez E."/>
            <person name="Ramirez-Bahena M.H."/>
            <person name="Garcia-Fraile P."/>
            <person name="Velazquez E."/>
        </authorList>
    </citation>
    <scope>NUCLEOTIDE SEQUENCE [LARGE SCALE GENOMIC DNA]</scope>
    <source>
        <strain evidence="1 2">RZME10</strain>
    </source>
</reference>
<proteinExistence type="predicted"/>
<dbReference type="RefSeq" id="WP_130977293.1">
    <property type="nucleotide sequence ID" value="NZ_SISF01000023.1"/>
</dbReference>
<name>A0ABY1YEP8_9HYPH</name>
<gene>
    <name evidence="1" type="ORF">EYC79_04755</name>
</gene>
<evidence type="ECO:0000313" key="1">
    <source>
        <dbReference type="EMBL" id="TBN17116.1"/>
    </source>
</evidence>
<dbReference type="GeneID" id="301040488"/>
<sequence>MSSKLVLKPLWSNGSRTYAISFENTSAEDRRKVERLADEAGYLRDNETWTPPKAARNVYEFFRIMGEAGFGMTYDNADCGSFDLQRLHLSDDARRALGLVEDFELYHLSGWAPVQAEGTLDGHYFYFRAVNPSFNK</sequence>
<comment type="caution">
    <text evidence="1">The sequence shown here is derived from an EMBL/GenBank/DDBJ whole genome shotgun (WGS) entry which is preliminary data.</text>
</comment>
<dbReference type="Proteomes" id="UP000294239">
    <property type="component" value="Unassembled WGS sequence"/>
</dbReference>
<dbReference type="EMBL" id="SISF01000023">
    <property type="protein sequence ID" value="TBN17116.1"/>
    <property type="molecule type" value="Genomic_DNA"/>
</dbReference>
<protein>
    <submittedName>
        <fullName evidence="1">Uncharacterized protein</fullName>
    </submittedName>
</protein>